<sequence>MSTPIQSSIRYYRRGITRVLWVPTIASIAAPTRPELSAGTALEGETGAMGGWQTTSETVPTPALGSRFTPVVGGAITAADSSLTFWASKDGDDVRALLVREAAGFIVWMDEGDVAGQTMDVYAVTVTSQAKVRELDSAAQIMCQFAITSEPKENVTIPAAA</sequence>
<dbReference type="Pfam" id="PF25595">
    <property type="entry name" value="Phage_TTP_16"/>
    <property type="match status" value="1"/>
</dbReference>
<proteinExistence type="predicted"/>
<gene>
    <name evidence="1" type="ORF">GCM10010328_30110</name>
</gene>
<reference evidence="2" key="1">
    <citation type="journal article" date="2019" name="Int. J. Syst. Evol. Microbiol.">
        <title>The Global Catalogue of Microorganisms (GCM) 10K type strain sequencing project: providing services to taxonomists for standard genome sequencing and annotation.</title>
        <authorList>
            <consortium name="The Broad Institute Genomics Platform"/>
            <consortium name="The Broad Institute Genome Sequencing Center for Infectious Disease"/>
            <person name="Wu L."/>
            <person name="Ma J."/>
        </authorList>
    </citation>
    <scope>NUCLEOTIDE SEQUENCE [LARGE SCALE GENOMIC DNA]</scope>
    <source>
        <strain evidence="2">JCM 4602</strain>
    </source>
</reference>
<accession>A0ABQ3BP75</accession>
<name>A0ABQ3BP75_9ACTN</name>
<dbReference type="Proteomes" id="UP000624183">
    <property type="component" value="Unassembled WGS sequence"/>
</dbReference>
<dbReference type="EMBL" id="BMUW01000004">
    <property type="protein sequence ID" value="GGZ53273.1"/>
    <property type="molecule type" value="Genomic_DNA"/>
</dbReference>
<evidence type="ECO:0000313" key="2">
    <source>
        <dbReference type="Proteomes" id="UP000624183"/>
    </source>
</evidence>
<keyword evidence="2" id="KW-1185">Reference proteome</keyword>
<organism evidence="1 2">
    <name type="scientific">Streptomyces rubiginosohelvolus</name>
    <dbReference type="NCBI Taxonomy" id="67362"/>
    <lineage>
        <taxon>Bacteria</taxon>
        <taxon>Bacillati</taxon>
        <taxon>Actinomycetota</taxon>
        <taxon>Actinomycetes</taxon>
        <taxon>Kitasatosporales</taxon>
        <taxon>Streptomycetaceae</taxon>
        <taxon>Streptomyces</taxon>
    </lineage>
</organism>
<protein>
    <recommendedName>
        <fullName evidence="3">Phage tail protein</fullName>
    </recommendedName>
</protein>
<dbReference type="InterPro" id="IPR058009">
    <property type="entry name" value="TTP_Phage_16"/>
</dbReference>
<comment type="caution">
    <text evidence="1">The sequence shown here is derived from an EMBL/GenBank/DDBJ whole genome shotgun (WGS) entry which is preliminary data.</text>
</comment>
<evidence type="ECO:0000313" key="1">
    <source>
        <dbReference type="EMBL" id="GGZ53273.1"/>
    </source>
</evidence>
<evidence type="ECO:0008006" key="3">
    <source>
        <dbReference type="Google" id="ProtNLM"/>
    </source>
</evidence>